<gene>
    <name evidence="8" type="ORF">H8702_07515</name>
</gene>
<dbReference type="EMBL" id="JACRTL010000003">
    <property type="protein sequence ID" value="MBC8610968.1"/>
    <property type="molecule type" value="Genomic_DNA"/>
</dbReference>
<evidence type="ECO:0000256" key="3">
    <source>
        <dbReference type="ARBA" id="ARBA00022982"/>
    </source>
</evidence>
<dbReference type="GO" id="GO:0005506">
    <property type="term" value="F:iron ion binding"/>
    <property type="evidence" value="ECO:0007669"/>
    <property type="project" value="UniProtKB-UniRule"/>
</dbReference>
<dbReference type="PRINTS" id="PR00352">
    <property type="entry name" value="3FE4SFRDOXIN"/>
</dbReference>
<keyword evidence="3 6" id="KW-0249">Electron transport</keyword>
<dbReference type="PROSITE" id="PS51379">
    <property type="entry name" value="4FE4S_FER_2"/>
    <property type="match status" value="1"/>
</dbReference>
<proteinExistence type="predicted"/>
<organism evidence="8 9">
    <name type="scientific">Massiliimalia timonensis</name>
    <dbReference type="NCBI Taxonomy" id="1987501"/>
    <lineage>
        <taxon>Bacteria</taxon>
        <taxon>Bacillati</taxon>
        <taxon>Bacillota</taxon>
        <taxon>Clostridia</taxon>
        <taxon>Eubacteriales</taxon>
        <taxon>Oscillospiraceae</taxon>
        <taxon>Massiliimalia</taxon>
    </lineage>
</organism>
<comment type="caution">
    <text evidence="8">The sequence shown here is derived from an EMBL/GenBank/DDBJ whole genome shotgun (WGS) entry which is preliminary data.</text>
</comment>
<dbReference type="GO" id="GO:0051536">
    <property type="term" value="F:iron-sulfur cluster binding"/>
    <property type="evidence" value="ECO:0007669"/>
    <property type="project" value="UniProtKB-KW"/>
</dbReference>
<dbReference type="PANTHER" id="PTHR36923:SF3">
    <property type="entry name" value="FERREDOXIN"/>
    <property type="match status" value="1"/>
</dbReference>
<dbReference type="PANTHER" id="PTHR36923">
    <property type="entry name" value="FERREDOXIN"/>
    <property type="match status" value="1"/>
</dbReference>
<dbReference type="InterPro" id="IPR051269">
    <property type="entry name" value="Fe-S_cluster_ET"/>
</dbReference>
<dbReference type="Proteomes" id="UP000632659">
    <property type="component" value="Unassembled WGS sequence"/>
</dbReference>
<protein>
    <recommendedName>
        <fullName evidence="6">Ferredoxin</fullName>
    </recommendedName>
</protein>
<dbReference type="RefSeq" id="WP_093989083.1">
    <property type="nucleotide sequence ID" value="NZ_FYDD01000004.1"/>
</dbReference>
<dbReference type="GO" id="GO:0009055">
    <property type="term" value="F:electron transfer activity"/>
    <property type="evidence" value="ECO:0007669"/>
    <property type="project" value="UniProtKB-UniRule"/>
</dbReference>
<evidence type="ECO:0000313" key="9">
    <source>
        <dbReference type="Proteomes" id="UP000632659"/>
    </source>
</evidence>
<comment type="function">
    <text evidence="6">Ferredoxins are iron-sulfur proteins that transfer electrons in a wide variety of metabolic reactions.</text>
</comment>
<dbReference type="Pfam" id="PF13370">
    <property type="entry name" value="Fer4_13"/>
    <property type="match status" value="1"/>
</dbReference>
<evidence type="ECO:0000256" key="6">
    <source>
        <dbReference type="RuleBase" id="RU368020"/>
    </source>
</evidence>
<evidence type="ECO:0000256" key="2">
    <source>
        <dbReference type="ARBA" id="ARBA00022723"/>
    </source>
</evidence>
<keyword evidence="5 6" id="KW-0411">Iron-sulfur</keyword>
<dbReference type="AlphaFoldDB" id="A0A8J6P496"/>
<keyword evidence="9" id="KW-1185">Reference proteome</keyword>
<accession>A0A8J6P496</accession>
<evidence type="ECO:0000259" key="7">
    <source>
        <dbReference type="PROSITE" id="PS51379"/>
    </source>
</evidence>
<name>A0A8J6P496_9FIRM</name>
<dbReference type="InterPro" id="IPR017896">
    <property type="entry name" value="4Fe4S_Fe-S-bd"/>
</dbReference>
<dbReference type="InterPro" id="IPR001080">
    <property type="entry name" value="3Fe4S_ferredoxin"/>
</dbReference>
<keyword evidence="4 6" id="KW-0408">Iron</keyword>
<dbReference type="PROSITE" id="PS00198">
    <property type="entry name" value="4FE4S_FER_1"/>
    <property type="match status" value="1"/>
</dbReference>
<reference evidence="8" key="1">
    <citation type="submission" date="2020-08" db="EMBL/GenBank/DDBJ databases">
        <title>Genome public.</title>
        <authorList>
            <person name="Liu C."/>
            <person name="Sun Q."/>
        </authorList>
    </citation>
    <scope>NUCLEOTIDE SEQUENCE</scope>
    <source>
        <strain evidence="8">NSJ-15</strain>
    </source>
</reference>
<evidence type="ECO:0000256" key="5">
    <source>
        <dbReference type="ARBA" id="ARBA00023014"/>
    </source>
</evidence>
<feature type="domain" description="4Fe-4S ferredoxin-type" evidence="7">
    <location>
        <begin position="1"/>
        <end position="28"/>
    </location>
</feature>
<dbReference type="InterPro" id="IPR017900">
    <property type="entry name" value="4Fe4S_Fe_S_CS"/>
</dbReference>
<sequence length="64" mass="6887">MKAYVNENCIGCGLCVGICPEVFEMTDEDVAQVIAEVSEEMESQAVEAQESCPVSAIEVSADRE</sequence>
<dbReference type="OrthoDB" id="9803319at2"/>
<dbReference type="Gene3D" id="3.30.70.20">
    <property type="match status" value="1"/>
</dbReference>
<evidence type="ECO:0000313" key="8">
    <source>
        <dbReference type="EMBL" id="MBC8610968.1"/>
    </source>
</evidence>
<keyword evidence="1 6" id="KW-0813">Transport</keyword>
<keyword evidence="2 6" id="KW-0479">Metal-binding</keyword>
<dbReference type="SUPFAM" id="SSF54862">
    <property type="entry name" value="4Fe-4S ferredoxins"/>
    <property type="match status" value="1"/>
</dbReference>
<evidence type="ECO:0000256" key="4">
    <source>
        <dbReference type="ARBA" id="ARBA00023004"/>
    </source>
</evidence>
<evidence type="ECO:0000256" key="1">
    <source>
        <dbReference type="ARBA" id="ARBA00022448"/>
    </source>
</evidence>